<evidence type="ECO:0008006" key="4">
    <source>
        <dbReference type="Google" id="ProtNLM"/>
    </source>
</evidence>
<feature type="transmembrane region" description="Helical" evidence="1">
    <location>
        <begin position="73"/>
        <end position="92"/>
    </location>
</feature>
<dbReference type="EMBL" id="QWKY01000077">
    <property type="protein sequence ID" value="RIH75402.1"/>
    <property type="molecule type" value="Genomic_DNA"/>
</dbReference>
<protein>
    <recommendedName>
        <fullName evidence="4">Cytochrome c</fullName>
    </recommendedName>
</protein>
<evidence type="ECO:0000313" key="2">
    <source>
        <dbReference type="EMBL" id="RIH75402.1"/>
    </source>
</evidence>
<accession>A0ABX9MMK5</accession>
<name>A0ABX9MMK5_9DEIN</name>
<gene>
    <name evidence="2" type="ORF">Mhypo_02930</name>
</gene>
<dbReference type="Proteomes" id="UP000265443">
    <property type="component" value="Unassembled WGS sequence"/>
</dbReference>
<proteinExistence type="predicted"/>
<evidence type="ECO:0000313" key="3">
    <source>
        <dbReference type="Proteomes" id="UP000265443"/>
    </source>
</evidence>
<keyword evidence="1" id="KW-0472">Membrane</keyword>
<keyword evidence="3" id="KW-1185">Reference proteome</keyword>
<organism evidence="2 3">
    <name type="scientific">Meiothermus hypogaeus</name>
    <dbReference type="NCBI Taxonomy" id="884155"/>
    <lineage>
        <taxon>Bacteria</taxon>
        <taxon>Thermotogati</taxon>
        <taxon>Deinococcota</taxon>
        <taxon>Deinococci</taxon>
        <taxon>Thermales</taxon>
        <taxon>Thermaceae</taxon>
        <taxon>Meiothermus</taxon>
    </lineage>
</organism>
<sequence>MGGGSLGRDLTDLHTRLGAAGIQGVLTSIAFPVMRESYKGHPLTPEEIAALTAFFAQTAGKPGNTASMDAARMLFAGLVGLLVLFGAMYLYWNNRRLGLAERIRTSSRRSA</sequence>
<evidence type="ECO:0000256" key="1">
    <source>
        <dbReference type="SAM" id="Phobius"/>
    </source>
</evidence>
<keyword evidence="1" id="KW-1133">Transmembrane helix</keyword>
<keyword evidence="1" id="KW-0812">Transmembrane</keyword>
<reference evidence="2 3" key="1">
    <citation type="submission" date="2018-08" db="EMBL/GenBank/DDBJ databases">
        <title>Meiothermus hypogaeus DSM 23238 genome sequencing project.</title>
        <authorList>
            <person name="Da Costa M.S."/>
            <person name="Albuquerque L."/>
            <person name="Raposo P."/>
            <person name="Froufe H.J.C."/>
            <person name="Barroso C.S."/>
            <person name="Egas C."/>
        </authorList>
    </citation>
    <scope>NUCLEOTIDE SEQUENCE [LARGE SCALE GENOMIC DNA]</scope>
    <source>
        <strain evidence="2 3">DSM 23238</strain>
    </source>
</reference>
<comment type="caution">
    <text evidence="2">The sequence shown here is derived from an EMBL/GenBank/DDBJ whole genome shotgun (WGS) entry which is preliminary data.</text>
</comment>